<dbReference type="Gene3D" id="2.60.40.10">
    <property type="entry name" value="Immunoglobulins"/>
    <property type="match status" value="4"/>
</dbReference>
<evidence type="ECO:0008006" key="4">
    <source>
        <dbReference type="Google" id="ProtNLM"/>
    </source>
</evidence>
<dbReference type="Pfam" id="PF13585">
    <property type="entry name" value="CHU_C"/>
    <property type="match status" value="1"/>
</dbReference>
<evidence type="ECO:0000313" key="2">
    <source>
        <dbReference type="EMBL" id="RXR33648.1"/>
    </source>
</evidence>
<dbReference type="PROSITE" id="PS50194">
    <property type="entry name" value="FILAMIN_REPEAT"/>
    <property type="match status" value="1"/>
</dbReference>
<name>A0A4Q1KTW9_9FLAO</name>
<dbReference type="EMBL" id="SBKQ01000004">
    <property type="protein sequence ID" value="RXR33648.1"/>
    <property type="molecule type" value="Genomic_DNA"/>
</dbReference>
<dbReference type="OrthoDB" id="678019at2"/>
<evidence type="ECO:0000256" key="1">
    <source>
        <dbReference type="SAM" id="SignalP"/>
    </source>
</evidence>
<keyword evidence="3" id="KW-1185">Reference proteome</keyword>
<accession>A0A4Q1KTW9</accession>
<dbReference type="InterPro" id="IPR013783">
    <property type="entry name" value="Ig-like_fold"/>
</dbReference>
<dbReference type="AlphaFoldDB" id="A0A4Q1KTW9"/>
<reference evidence="3" key="1">
    <citation type="submission" date="2019-01" db="EMBL/GenBank/DDBJ databases">
        <title>Cytophagaceae bacterium strain CAR-16.</title>
        <authorList>
            <person name="Chen W.-M."/>
        </authorList>
    </citation>
    <scope>NUCLEOTIDE SEQUENCE [LARGE SCALE GENOMIC DNA]</scope>
    <source>
        <strain evidence="3">ICH-30</strain>
    </source>
</reference>
<evidence type="ECO:0000313" key="3">
    <source>
        <dbReference type="Proteomes" id="UP000289734"/>
    </source>
</evidence>
<organism evidence="2 3">
    <name type="scientific">Flavobacterium piscinae</name>
    <dbReference type="NCBI Taxonomy" id="2506424"/>
    <lineage>
        <taxon>Bacteria</taxon>
        <taxon>Pseudomonadati</taxon>
        <taxon>Bacteroidota</taxon>
        <taxon>Flavobacteriia</taxon>
        <taxon>Flavobacteriales</taxon>
        <taxon>Flavobacteriaceae</taxon>
        <taxon>Flavobacterium</taxon>
    </lineage>
</organism>
<dbReference type="Proteomes" id="UP000289734">
    <property type="component" value="Unassembled WGS sequence"/>
</dbReference>
<feature type="chain" id="PRO_5020253553" description="Gliding motility-associated C-terminal domain-containing protein" evidence="1">
    <location>
        <begin position="29"/>
        <end position="987"/>
    </location>
</feature>
<proteinExistence type="predicted"/>
<comment type="caution">
    <text evidence="2">The sequence shown here is derived from an EMBL/GenBank/DDBJ whole genome shotgun (WGS) entry which is preliminary data.</text>
</comment>
<keyword evidence="1" id="KW-0732">Signal</keyword>
<gene>
    <name evidence="2" type="ORF">EQG68_05330</name>
</gene>
<feature type="signal peptide" evidence="1">
    <location>
        <begin position="1"/>
        <end position="28"/>
    </location>
</feature>
<sequence>MVWKITPRKLFFSSLFLMLLNSIGNGYAQTIVIGTPALGFTQACASQGFNSYNLSFTFFPVSNVQAGNQFIVELSDASGNFGTATTLTTSTSTSSPVNVSFAMPTTVAGEAYRIRVRSTAPAVTSPNSVAFSAYYAIHNQPFSINNNSGSVSFCEGGNTTLQVDNTGTAASPLFYSGLTYKWYRNFAEVAGATGPSLTVTQSGNYYAIVDYGSCVMNSYSNIVTVNVTAGINLSISSAGNVDYICDGTPRLLSSSHQNTGYVYQWFKDNVAISGATGPTYNAAQEGTYKLRITFGGCVFESNAIFLELIELDVDWNVEATEVLIPGEQLQINSVNNATTPTYQWRKDNVVIAGATTANYTVTQPGTYQLTVTETQGCTISEQLTVVVQYPIGFTVTIQNSGDYQSCNVTNSTLSLNSIIAQTSSGNVPVSLPNSNFTYQWLLNNTPVAGATASTHTINNATENGSYKLRVSIPTFAPIESNAISIALQLPTPVLTAVGSLCGTNTVQLNSSITYSVFTYKWYRNNTLITGATQPSYTTNQAGNYHLVISYGACSVTSNTLNLEQNSITASLNFPATSIIIPGETKILTVTTNAVNPTFEWFRNNALISGQTSSSINVSQNGIYKVIVTQTTGCNATQEAVSELVYPDSFNVTIAANSGYSLCESDQATLSITNFNAVSSSETMSILNNSFGYVYDWFKEGELVFSSSGTTYDITSYLDNGSYELRVSIPGFSAIISNVVEIKLGISDDFTLSSEGVLCESGGSVTLSSEITNPDYNLTWFSIENDSEIGTGNSVTVTEPGNYFMTIDFDGCSYSSNTIAVEVITTDGITLNIADAITIIQGGSTEVIASGADNYTWYLNNEIIATGNTFSVSEAGTYTIIGTLGDCEFTKTFTVTVVENTSIVVPNVITLNNDGINDFWSIPNEYVNKEEVEVIIYSPKGKVVFRARNYQNNWPNSTLEYAKTEPVFYYTISENDEIIKKGSITVIE</sequence>
<protein>
    <recommendedName>
        <fullName evidence="4">Gliding motility-associated C-terminal domain-containing protein</fullName>
    </recommendedName>
</protein>
<dbReference type="InterPro" id="IPR017868">
    <property type="entry name" value="Filamin/ABP280_repeat-like"/>
</dbReference>
<dbReference type="RefSeq" id="WP_129463748.1">
    <property type="nucleotide sequence ID" value="NZ_SBKQ01000004.1"/>
</dbReference>